<evidence type="ECO:0000313" key="3">
    <source>
        <dbReference type="Proteomes" id="UP001066276"/>
    </source>
</evidence>
<dbReference type="EMBL" id="JANPWB010000015">
    <property type="protein sequence ID" value="KAJ1090604.1"/>
    <property type="molecule type" value="Genomic_DNA"/>
</dbReference>
<organism evidence="2 3">
    <name type="scientific">Pleurodeles waltl</name>
    <name type="common">Iberian ribbed newt</name>
    <dbReference type="NCBI Taxonomy" id="8319"/>
    <lineage>
        <taxon>Eukaryota</taxon>
        <taxon>Metazoa</taxon>
        <taxon>Chordata</taxon>
        <taxon>Craniata</taxon>
        <taxon>Vertebrata</taxon>
        <taxon>Euteleostomi</taxon>
        <taxon>Amphibia</taxon>
        <taxon>Batrachia</taxon>
        <taxon>Caudata</taxon>
        <taxon>Salamandroidea</taxon>
        <taxon>Salamandridae</taxon>
        <taxon>Pleurodelinae</taxon>
        <taxon>Pleurodeles</taxon>
    </lineage>
</organism>
<reference evidence="2" key="1">
    <citation type="journal article" date="2022" name="bioRxiv">
        <title>Sequencing and chromosome-scale assembly of the giantPleurodeles waltlgenome.</title>
        <authorList>
            <person name="Brown T."/>
            <person name="Elewa A."/>
            <person name="Iarovenko S."/>
            <person name="Subramanian E."/>
            <person name="Araus A.J."/>
            <person name="Petzold A."/>
            <person name="Susuki M."/>
            <person name="Suzuki K.-i.T."/>
            <person name="Hayashi T."/>
            <person name="Toyoda A."/>
            <person name="Oliveira C."/>
            <person name="Osipova E."/>
            <person name="Leigh N.D."/>
            <person name="Simon A."/>
            <person name="Yun M.H."/>
        </authorList>
    </citation>
    <scope>NUCLEOTIDE SEQUENCE</scope>
    <source>
        <strain evidence="2">20211129_DDA</strain>
        <tissue evidence="2">Liver</tissue>
    </source>
</reference>
<dbReference type="AlphaFoldDB" id="A0AAV7LJE7"/>
<sequence>MRARNTLSSGTPLPYPTPKEDLEPGAGCRPGACDTRVELATGEELEMKLLDAVHVDSVVTSLTGKSFMAEKKILKESAKKEVDASFKKFSARSKVALRGGLYSAYTTQSLIGDFKSLSQAVQEEVNWLPLAKTTKHQIELLTDIPYAILRSTALE</sequence>
<proteinExistence type="predicted"/>
<evidence type="ECO:0000256" key="1">
    <source>
        <dbReference type="SAM" id="MobiDB-lite"/>
    </source>
</evidence>
<evidence type="ECO:0000313" key="2">
    <source>
        <dbReference type="EMBL" id="KAJ1090604.1"/>
    </source>
</evidence>
<accession>A0AAV7LJE7</accession>
<dbReference type="Proteomes" id="UP001066276">
    <property type="component" value="Chromosome 11"/>
</dbReference>
<feature type="region of interest" description="Disordered" evidence="1">
    <location>
        <begin position="1"/>
        <end position="26"/>
    </location>
</feature>
<gene>
    <name evidence="2" type="ORF">NDU88_003734</name>
</gene>
<comment type="caution">
    <text evidence="2">The sequence shown here is derived from an EMBL/GenBank/DDBJ whole genome shotgun (WGS) entry which is preliminary data.</text>
</comment>
<feature type="compositionally biased region" description="Polar residues" evidence="1">
    <location>
        <begin position="1"/>
        <end position="11"/>
    </location>
</feature>
<protein>
    <submittedName>
        <fullName evidence="2">Uncharacterized protein</fullName>
    </submittedName>
</protein>
<name>A0AAV7LJE7_PLEWA</name>
<keyword evidence="3" id="KW-1185">Reference proteome</keyword>